<keyword evidence="2" id="KW-1185">Reference proteome</keyword>
<dbReference type="OrthoDB" id="10464773at2759"/>
<organism evidence="1 2">
    <name type="scientific">Acanthoscelides obtectus</name>
    <name type="common">Bean weevil</name>
    <name type="synonym">Bruchus obtectus</name>
    <dbReference type="NCBI Taxonomy" id="200917"/>
    <lineage>
        <taxon>Eukaryota</taxon>
        <taxon>Metazoa</taxon>
        <taxon>Ecdysozoa</taxon>
        <taxon>Arthropoda</taxon>
        <taxon>Hexapoda</taxon>
        <taxon>Insecta</taxon>
        <taxon>Pterygota</taxon>
        <taxon>Neoptera</taxon>
        <taxon>Endopterygota</taxon>
        <taxon>Coleoptera</taxon>
        <taxon>Polyphaga</taxon>
        <taxon>Cucujiformia</taxon>
        <taxon>Chrysomeloidea</taxon>
        <taxon>Chrysomelidae</taxon>
        <taxon>Bruchinae</taxon>
        <taxon>Bruchini</taxon>
        <taxon>Acanthoscelides</taxon>
    </lineage>
</organism>
<comment type="caution">
    <text evidence="1">The sequence shown here is derived from an EMBL/GenBank/DDBJ whole genome shotgun (WGS) entry which is preliminary data.</text>
</comment>
<accession>A0A9P0K9E1</accession>
<evidence type="ECO:0000313" key="2">
    <source>
        <dbReference type="Proteomes" id="UP001152888"/>
    </source>
</evidence>
<gene>
    <name evidence="1" type="ORF">ACAOBT_LOCUS6715</name>
</gene>
<dbReference type="Proteomes" id="UP001152888">
    <property type="component" value="Unassembled WGS sequence"/>
</dbReference>
<evidence type="ECO:0000313" key="1">
    <source>
        <dbReference type="EMBL" id="CAH1966221.1"/>
    </source>
</evidence>
<proteinExistence type="predicted"/>
<dbReference type="EMBL" id="CAKOFQ010006731">
    <property type="protein sequence ID" value="CAH1966221.1"/>
    <property type="molecule type" value="Genomic_DNA"/>
</dbReference>
<reference evidence="1" key="1">
    <citation type="submission" date="2022-03" db="EMBL/GenBank/DDBJ databases">
        <authorList>
            <person name="Sayadi A."/>
        </authorList>
    </citation>
    <scope>NUCLEOTIDE SEQUENCE</scope>
</reference>
<name>A0A9P0K9E1_ACAOB</name>
<sequence length="149" mass="16680">MATISDHGKYHSFSLVVMKVPGKFPRHITSLKNGLTAVRALKNSSYQVQGWPNSVDRTTATFEKYQSVFPFSARNCLHMNGGVMFDGSNNLAGFQRLACGEKKTYYNDYYTPVVNFANSLVKAYPDIKLEVGSEIFLADKPATAKELRR</sequence>
<dbReference type="AlphaFoldDB" id="A0A9P0K9E1"/>
<protein>
    <submittedName>
        <fullName evidence="1">Uncharacterized protein</fullName>
    </submittedName>
</protein>